<dbReference type="GO" id="GO:0005829">
    <property type="term" value="C:cytosol"/>
    <property type="evidence" value="ECO:0007669"/>
    <property type="project" value="TreeGrafter"/>
</dbReference>
<sequence>MSARVLRSGWFKPDLVERLDRDHAAIALPADGSWREFAAEYGQDVEVAVVSGRTGASAELMAALPKLRAVVSHGVGVERTDIAYAAAHGIQVANTPDVLTDCVADTAVAMLLDVMRGLSAADRFVRAGHWPAAGNFRLTRRVSGARVGILGLGRIGLGIARRLEGFGISVSYHNRRPRPDLPYAYASSPLALAKDVDALVVAATGGTDSDQLVDGPVLEALGPRGFLVNIARASIVAEDRMIAMLADGRLGGAALDVFAAEPQVPAELVALDNVVLLPHLASGTQETREAIARLVLANLEAYLATGEVLTPIH</sequence>
<keyword evidence="3 5" id="KW-0560">Oxidoreductase</keyword>
<dbReference type="GO" id="GO:0051287">
    <property type="term" value="F:NAD binding"/>
    <property type="evidence" value="ECO:0007669"/>
    <property type="project" value="InterPro"/>
</dbReference>
<evidence type="ECO:0000256" key="5">
    <source>
        <dbReference type="RuleBase" id="RU003719"/>
    </source>
</evidence>
<name>A0A561B7E9_9ACTN</name>
<dbReference type="PROSITE" id="PS00065">
    <property type="entry name" value="D_2_HYDROXYACID_DH_1"/>
    <property type="match status" value="1"/>
</dbReference>
<evidence type="ECO:0000313" key="8">
    <source>
        <dbReference type="EMBL" id="TWD74729.1"/>
    </source>
</evidence>
<dbReference type="SUPFAM" id="SSF52283">
    <property type="entry name" value="Formate/glycerate dehydrogenase catalytic domain-like"/>
    <property type="match status" value="1"/>
</dbReference>
<proteinExistence type="inferred from homology"/>
<evidence type="ECO:0000259" key="6">
    <source>
        <dbReference type="Pfam" id="PF00389"/>
    </source>
</evidence>
<comment type="caution">
    <text evidence="8">The sequence shown here is derived from an EMBL/GenBank/DDBJ whole genome shotgun (WGS) entry which is preliminary data.</text>
</comment>
<comment type="similarity">
    <text evidence="1 5">Belongs to the D-isomer specific 2-hydroxyacid dehydrogenase family.</text>
</comment>
<keyword evidence="2" id="KW-0521">NADP</keyword>
<dbReference type="InterPro" id="IPR006139">
    <property type="entry name" value="D-isomer_2_OHA_DH_cat_dom"/>
</dbReference>
<dbReference type="GO" id="GO:0016618">
    <property type="term" value="F:hydroxypyruvate reductase [NAD(P)H] activity"/>
    <property type="evidence" value="ECO:0007669"/>
    <property type="project" value="TreeGrafter"/>
</dbReference>
<dbReference type="EMBL" id="VIVK01000002">
    <property type="protein sequence ID" value="TWD74729.1"/>
    <property type="molecule type" value="Genomic_DNA"/>
</dbReference>
<dbReference type="CDD" id="cd12156">
    <property type="entry name" value="HPPR"/>
    <property type="match status" value="1"/>
</dbReference>
<dbReference type="SUPFAM" id="SSF51735">
    <property type="entry name" value="NAD(P)-binding Rossmann-fold domains"/>
    <property type="match status" value="1"/>
</dbReference>
<evidence type="ECO:0000256" key="2">
    <source>
        <dbReference type="ARBA" id="ARBA00022857"/>
    </source>
</evidence>
<evidence type="ECO:0000256" key="4">
    <source>
        <dbReference type="ARBA" id="ARBA00023027"/>
    </source>
</evidence>
<dbReference type="Pfam" id="PF02826">
    <property type="entry name" value="2-Hacid_dh_C"/>
    <property type="match status" value="1"/>
</dbReference>
<dbReference type="AlphaFoldDB" id="A0A561B7E9"/>
<dbReference type="GO" id="GO:0030267">
    <property type="term" value="F:glyoxylate reductase (NADPH) activity"/>
    <property type="evidence" value="ECO:0007669"/>
    <property type="project" value="TreeGrafter"/>
</dbReference>
<feature type="domain" description="D-isomer specific 2-hydroxyacid dehydrogenase catalytic" evidence="6">
    <location>
        <begin position="39"/>
        <end position="311"/>
    </location>
</feature>
<dbReference type="RefSeq" id="WP_145813517.1">
    <property type="nucleotide sequence ID" value="NZ_VIVK01000002.1"/>
</dbReference>
<feature type="domain" description="D-isomer specific 2-hydroxyacid dehydrogenase NAD-binding" evidence="7">
    <location>
        <begin position="108"/>
        <end position="281"/>
    </location>
</feature>
<gene>
    <name evidence="8" type="ORF">FB561_6160</name>
</gene>
<dbReference type="Pfam" id="PF00389">
    <property type="entry name" value="2-Hacid_dh"/>
    <property type="match status" value="1"/>
</dbReference>
<evidence type="ECO:0000259" key="7">
    <source>
        <dbReference type="Pfam" id="PF02826"/>
    </source>
</evidence>
<dbReference type="InterPro" id="IPR036291">
    <property type="entry name" value="NAD(P)-bd_dom_sf"/>
</dbReference>
<dbReference type="Gene3D" id="3.40.50.720">
    <property type="entry name" value="NAD(P)-binding Rossmann-like Domain"/>
    <property type="match status" value="2"/>
</dbReference>
<dbReference type="InterPro" id="IPR006140">
    <property type="entry name" value="D-isomer_DH_NAD-bd"/>
</dbReference>
<dbReference type="PANTHER" id="PTHR10996:SF178">
    <property type="entry name" value="2-HYDROXYACID DEHYDROGENASE YGL185C-RELATED"/>
    <property type="match status" value="1"/>
</dbReference>
<dbReference type="InterPro" id="IPR029752">
    <property type="entry name" value="D-isomer_DH_CS1"/>
</dbReference>
<dbReference type="PANTHER" id="PTHR10996">
    <property type="entry name" value="2-HYDROXYACID DEHYDROGENASE-RELATED"/>
    <property type="match status" value="1"/>
</dbReference>
<evidence type="ECO:0000313" key="9">
    <source>
        <dbReference type="Proteomes" id="UP000318380"/>
    </source>
</evidence>
<organism evidence="8 9">
    <name type="scientific">Kribbella amoyensis</name>
    <dbReference type="NCBI Taxonomy" id="996641"/>
    <lineage>
        <taxon>Bacteria</taxon>
        <taxon>Bacillati</taxon>
        <taxon>Actinomycetota</taxon>
        <taxon>Actinomycetes</taxon>
        <taxon>Propionibacteriales</taxon>
        <taxon>Kribbellaceae</taxon>
        <taxon>Kribbella</taxon>
    </lineage>
</organism>
<keyword evidence="4" id="KW-0520">NAD</keyword>
<dbReference type="FunFam" id="3.40.50.720:FF:000213">
    <property type="entry name" value="Putative 2-hydroxyacid dehydrogenase"/>
    <property type="match status" value="1"/>
</dbReference>
<keyword evidence="9" id="KW-1185">Reference proteome</keyword>
<evidence type="ECO:0000256" key="3">
    <source>
        <dbReference type="ARBA" id="ARBA00023002"/>
    </source>
</evidence>
<protein>
    <submittedName>
        <fullName evidence="8">Lactate dehydrogenase-like 2-hydroxyacid dehydrogenase</fullName>
    </submittedName>
</protein>
<dbReference type="InterPro" id="IPR050223">
    <property type="entry name" value="D-isomer_2-hydroxyacid_DH"/>
</dbReference>
<reference evidence="8 9" key="1">
    <citation type="submission" date="2019-06" db="EMBL/GenBank/DDBJ databases">
        <title>Sequencing the genomes of 1000 actinobacteria strains.</title>
        <authorList>
            <person name="Klenk H.-P."/>
        </authorList>
    </citation>
    <scope>NUCLEOTIDE SEQUENCE [LARGE SCALE GENOMIC DNA]</scope>
    <source>
        <strain evidence="8 9">DSM 24683</strain>
    </source>
</reference>
<dbReference type="OrthoDB" id="117809at2"/>
<evidence type="ECO:0000256" key="1">
    <source>
        <dbReference type="ARBA" id="ARBA00005854"/>
    </source>
</evidence>
<dbReference type="Proteomes" id="UP000318380">
    <property type="component" value="Unassembled WGS sequence"/>
</dbReference>
<accession>A0A561B7E9</accession>